<protein>
    <submittedName>
        <fullName evidence="2">Uncharacterized protein</fullName>
    </submittedName>
</protein>
<comment type="caution">
    <text evidence="2">The sequence shown here is derived from an EMBL/GenBank/DDBJ whole genome shotgun (WGS) entry which is preliminary data.</text>
</comment>
<name>A0A166ZJM0_9GAMM</name>
<keyword evidence="1" id="KW-0812">Transmembrane</keyword>
<proteinExistence type="predicted"/>
<feature type="transmembrane region" description="Helical" evidence="1">
    <location>
        <begin position="77"/>
        <end position="96"/>
    </location>
</feature>
<feature type="transmembrane region" description="Helical" evidence="1">
    <location>
        <begin position="256"/>
        <end position="276"/>
    </location>
</feature>
<evidence type="ECO:0000313" key="2">
    <source>
        <dbReference type="EMBL" id="KZN44381.1"/>
    </source>
</evidence>
<evidence type="ECO:0000256" key="1">
    <source>
        <dbReference type="SAM" id="Phobius"/>
    </source>
</evidence>
<feature type="transmembrane region" description="Helical" evidence="1">
    <location>
        <begin position="103"/>
        <end position="133"/>
    </location>
</feature>
<organism evidence="2 3">
    <name type="scientific">Pseudoalteromonas luteoviolacea NCIMB 1942</name>
    <dbReference type="NCBI Taxonomy" id="1365253"/>
    <lineage>
        <taxon>Bacteria</taxon>
        <taxon>Pseudomonadati</taxon>
        <taxon>Pseudomonadota</taxon>
        <taxon>Gammaproteobacteria</taxon>
        <taxon>Alteromonadales</taxon>
        <taxon>Pseudoalteromonadaceae</taxon>
        <taxon>Pseudoalteromonas</taxon>
    </lineage>
</organism>
<dbReference type="OrthoDB" id="1492534at2"/>
<dbReference type="RefSeq" id="WP_063378445.1">
    <property type="nucleotide sequence ID" value="NZ_AUXT01000192.1"/>
</dbReference>
<dbReference type="PATRIC" id="fig|1365253.3.peg.4050"/>
<feature type="transmembrane region" description="Helical" evidence="1">
    <location>
        <begin position="20"/>
        <end position="38"/>
    </location>
</feature>
<feature type="transmembrane region" description="Helical" evidence="1">
    <location>
        <begin position="282"/>
        <end position="302"/>
    </location>
</feature>
<accession>A0A166ZJM0</accession>
<dbReference type="AlphaFoldDB" id="A0A166ZJM0"/>
<dbReference type="Proteomes" id="UP000076587">
    <property type="component" value="Unassembled WGS sequence"/>
</dbReference>
<feature type="transmembrane region" description="Helical" evidence="1">
    <location>
        <begin position="139"/>
        <end position="164"/>
    </location>
</feature>
<reference evidence="2 3" key="1">
    <citation type="submission" date="2013-07" db="EMBL/GenBank/DDBJ databases">
        <title>Comparative Genomic and Metabolomic Analysis of Twelve Strains of Pseudoalteromonas luteoviolacea.</title>
        <authorList>
            <person name="Vynne N.G."/>
            <person name="Mansson M."/>
            <person name="Gram L."/>
        </authorList>
    </citation>
    <scope>NUCLEOTIDE SEQUENCE [LARGE SCALE GENOMIC DNA]</scope>
    <source>
        <strain evidence="2 3">NCIMB 1942</strain>
    </source>
</reference>
<sequence length="342" mass="39217">MLVDVFGLVVGTFNGYTDKLINDFYLTLNGVFIAYAVYLSDIPSYKIEEFLRRFSYCFTFTFSFAVSIMVVQTILNIPHYPAVASNLALIPIFYFLSKKRYALVAFLILMVFLSGKRSVFIIFAFLMPFFILFNRGVKLGTVASIGAVLSASMLLILLPVATYLEDNADKFSAGRSVINKFALLNPLSDNFDLKSAAGERFEEVYNSIEAHHQNPYSFLIGSGNGFAYKLEVHRKDMIEENRHGVHFAPVDFYTKYGFLFVLSMTIFIILYLMKVFPYLKCGVWYFNVLVFYQVFVLFYSFLGSNFGLDSMFWMSIGFALLLIDEIKEAQEREEQSMYAHKT</sequence>
<gene>
    <name evidence="2" type="ORF">N482_16570</name>
</gene>
<dbReference type="EMBL" id="AUXT01000192">
    <property type="protein sequence ID" value="KZN44381.1"/>
    <property type="molecule type" value="Genomic_DNA"/>
</dbReference>
<feature type="transmembrane region" description="Helical" evidence="1">
    <location>
        <begin position="50"/>
        <end position="71"/>
    </location>
</feature>
<keyword evidence="1" id="KW-0472">Membrane</keyword>
<evidence type="ECO:0000313" key="3">
    <source>
        <dbReference type="Proteomes" id="UP000076587"/>
    </source>
</evidence>
<keyword evidence="1" id="KW-1133">Transmembrane helix</keyword>